<evidence type="ECO:0000313" key="2">
    <source>
        <dbReference type="Proteomes" id="UP001497680"/>
    </source>
</evidence>
<dbReference type="Proteomes" id="UP001497680">
    <property type="component" value="Unassembled WGS sequence"/>
</dbReference>
<organism evidence="1 2">
    <name type="scientific">Hypoxylon rubiginosum</name>
    <dbReference type="NCBI Taxonomy" id="110542"/>
    <lineage>
        <taxon>Eukaryota</taxon>
        <taxon>Fungi</taxon>
        <taxon>Dikarya</taxon>
        <taxon>Ascomycota</taxon>
        <taxon>Pezizomycotina</taxon>
        <taxon>Sordariomycetes</taxon>
        <taxon>Xylariomycetidae</taxon>
        <taxon>Xylariales</taxon>
        <taxon>Hypoxylaceae</taxon>
        <taxon>Hypoxylon</taxon>
    </lineage>
</organism>
<dbReference type="EMBL" id="MU394370">
    <property type="protein sequence ID" value="KAI6082498.1"/>
    <property type="molecule type" value="Genomic_DNA"/>
</dbReference>
<gene>
    <name evidence="1" type="ORF">F4821DRAFT_272459</name>
</gene>
<reference evidence="1 2" key="1">
    <citation type="journal article" date="2022" name="New Phytol.">
        <title>Ecological generalism drives hyperdiversity of secondary metabolite gene clusters in xylarialean endophytes.</title>
        <authorList>
            <person name="Franco M.E.E."/>
            <person name="Wisecaver J.H."/>
            <person name="Arnold A.E."/>
            <person name="Ju Y.M."/>
            <person name="Slot J.C."/>
            <person name="Ahrendt S."/>
            <person name="Moore L.P."/>
            <person name="Eastman K.E."/>
            <person name="Scott K."/>
            <person name="Konkel Z."/>
            <person name="Mondo S.J."/>
            <person name="Kuo A."/>
            <person name="Hayes R.D."/>
            <person name="Haridas S."/>
            <person name="Andreopoulos B."/>
            <person name="Riley R."/>
            <person name="LaButti K."/>
            <person name="Pangilinan J."/>
            <person name="Lipzen A."/>
            <person name="Amirebrahimi M."/>
            <person name="Yan J."/>
            <person name="Adam C."/>
            <person name="Keymanesh K."/>
            <person name="Ng V."/>
            <person name="Louie K."/>
            <person name="Northen T."/>
            <person name="Drula E."/>
            <person name="Henrissat B."/>
            <person name="Hsieh H.M."/>
            <person name="Youens-Clark K."/>
            <person name="Lutzoni F."/>
            <person name="Miadlikowska J."/>
            <person name="Eastwood D.C."/>
            <person name="Hamelin R.C."/>
            <person name="Grigoriev I.V."/>
            <person name="U'Ren J.M."/>
        </authorList>
    </citation>
    <scope>NUCLEOTIDE SEQUENCE [LARGE SCALE GENOMIC DNA]</scope>
    <source>
        <strain evidence="1 2">ER1909</strain>
    </source>
</reference>
<evidence type="ECO:0000313" key="1">
    <source>
        <dbReference type="EMBL" id="KAI6082498.1"/>
    </source>
</evidence>
<sequence length="297" mass="33648">MANIALREMIRALRSDSPGIGLKKLTAQIKAVLPDDLAPEKKTVKEVCQHLDDENQPAAQTKPRDHTFYSRTKAAFEMFRDAERAYLLAFDKAKVRSVTRNPDAPDWFAASQLRHHFEILLTLRGKKPCTLAAMNPGYEMINGMVLQCPAPMMDQYELESYGFTLRYLTHDVLTEQLMHPGFKGGWIFADKHSEKWDKVEDIFLLPHPGRRNREDAVGEALGYPMPGGNGVVRIIDNTETSELERIAGEEVDSVIGMEFFCIRCNGEKLMMLHKYFVECKVAIKDIGIDLDVDTEGL</sequence>
<proteinExistence type="predicted"/>
<keyword evidence="2" id="KW-1185">Reference proteome</keyword>
<accession>A0ACC0CPU9</accession>
<comment type="caution">
    <text evidence="1">The sequence shown here is derived from an EMBL/GenBank/DDBJ whole genome shotgun (WGS) entry which is preliminary data.</text>
</comment>
<name>A0ACC0CPU9_9PEZI</name>
<protein>
    <submittedName>
        <fullName evidence="1">Uncharacterized protein</fullName>
    </submittedName>
</protein>